<dbReference type="InterPro" id="IPR003607">
    <property type="entry name" value="HD/PDEase_dom"/>
</dbReference>
<dbReference type="NCBIfam" id="TIGR01353">
    <property type="entry name" value="dGTP_triPase"/>
    <property type="match status" value="1"/>
</dbReference>
<proteinExistence type="predicted"/>
<dbReference type="InterPro" id="IPR026875">
    <property type="entry name" value="PHydrolase_assoc_dom"/>
</dbReference>
<dbReference type="SUPFAM" id="SSF109604">
    <property type="entry name" value="HD-domain/PDEase-like"/>
    <property type="match status" value="1"/>
</dbReference>
<dbReference type="Pfam" id="PF01966">
    <property type="entry name" value="HD"/>
    <property type="match status" value="1"/>
</dbReference>
<keyword evidence="4" id="KW-1185">Reference proteome</keyword>
<dbReference type="PANTHER" id="PTHR35795:SF1">
    <property type="entry name" value="BIS(5'-NUCLEOSYL)-TETRAPHOSPHATASE, SYMMETRICAL"/>
    <property type="match status" value="1"/>
</dbReference>
<evidence type="ECO:0000313" key="3">
    <source>
        <dbReference type="EMBL" id="KIH76819.1"/>
    </source>
</evidence>
<dbReference type="SMART" id="SM00471">
    <property type="entry name" value="HDc"/>
    <property type="match status" value="1"/>
</dbReference>
<evidence type="ECO:0000313" key="4">
    <source>
        <dbReference type="Proteomes" id="UP000035068"/>
    </source>
</evidence>
<protein>
    <submittedName>
        <fullName evidence="3">Deoxyguanosinetriphosphate triphosphohydrolase</fullName>
    </submittedName>
</protein>
<dbReference type="NCBIfam" id="NF002327">
    <property type="entry name" value="PRK01286.1-2"/>
    <property type="match status" value="1"/>
</dbReference>
<feature type="domain" description="HD" evidence="2">
    <location>
        <begin position="75"/>
        <end position="193"/>
    </location>
</feature>
<dbReference type="Proteomes" id="UP000035068">
    <property type="component" value="Unassembled WGS sequence"/>
</dbReference>
<evidence type="ECO:0000259" key="2">
    <source>
        <dbReference type="PROSITE" id="PS51831"/>
    </source>
</evidence>
<dbReference type="Pfam" id="PF13286">
    <property type="entry name" value="HD_assoc"/>
    <property type="match status" value="1"/>
</dbReference>
<gene>
    <name evidence="3" type="ORF">GFER_06820</name>
</gene>
<name>A0A0C2DTN8_9BACT</name>
<dbReference type="InterPro" id="IPR051094">
    <property type="entry name" value="Diverse_Catalytic_Enzymes"/>
</dbReference>
<reference evidence="3 4" key="1">
    <citation type="submission" date="2014-12" db="EMBL/GenBank/DDBJ databases">
        <title>Genomes of Geoalkalibacter ferrihydriticus and Geoalkalibacter subterraneus, two haloalkaliphilic metal-reducing members of the Geobacteraceae.</title>
        <authorList>
            <person name="Badalamenti J.P."/>
            <person name="Torres C.I."/>
            <person name="Krajmalnik-Brown R."/>
            <person name="Bond D.R."/>
        </authorList>
    </citation>
    <scope>NUCLEOTIDE SEQUENCE [LARGE SCALE GENOMIC DNA]</scope>
    <source>
        <strain evidence="3 4">DSM 17813</strain>
    </source>
</reference>
<dbReference type="RefSeq" id="WP_040097808.1">
    <property type="nucleotide sequence ID" value="NZ_JWJD01000002.1"/>
</dbReference>
<dbReference type="EMBL" id="JWJD01000002">
    <property type="protein sequence ID" value="KIH76819.1"/>
    <property type="molecule type" value="Genomic_DNA"/>
</dbReference>
<keyword evidence="1 3" id="KW-0378">Hydrolase</keyword>
<evidence type="ECO:0000256" key="1">
    <source>
        <dbReference type="ARBA" id="ARBA00022801"/>
    </source>
</evidence>
<dbReference type="PROSITE" id="PS51831">
    <property type="entry name" value="HD"/>
    <property type="match status" value="1"/>
</dbReference>
<dbReference type="PANTHER" id="PTHR35795">
    <property type="entry name" value="SLR1885 PROTEIN"/>
    <property type="match status" value="1"/>
</dbReference>
<dbReference type="AlphaFoldDB" id="A0A0C2DTN8"/>
<dbReference type="GO" id="GO:0016793">
    <property type="term" value="F:triphosphoric monoester hydrolase activity"/>
    <property type="evidence" value="ECO:0007669"/>
    <property type="project" value="InterPro"/>
</dbReference>
<dbReference type="InterPro" id="IPR006261">
    <property type="entry name" value="dGTPase"/>
</dbReference>
<dbReference type="Gene3D" id="1.10.3210.10">
    <property type="entry name" value="Hypothetical protein af1432"/>
    <property type="match status" value="1"/>
</dbReference>
<organism evidence="3 4">
    <name type="scientific">Geoalkalibacter ferrihydriticus DSM 17813</name>
    <dbReference type="NCBI Taxonomy" id="1121915"/>
    <lineage>
        <taxon>Bacteria</taxon>
        <taxon>Pseudomonadati</taxon>
        <taxon>Thermodesulfobacteriota</taxon>
        <taxon>Desulfuromonadia</taxon>
        <taxon>Desulfuromonadales</taxon>
        <taxon>Geoalkalibacteraceae</taxon>
        <taxon>Geoalkalibacter</taxon>
    </lineage>
</organism>
<sequence>MNVRTIIEDRELKALSRHAAFSSCSKGRNRPEELCRVRTVYQHDRDKILHSKSFRRLKHKTQVFLSPEGDHYRTRLTHTLEVAQIARTVARALALNEDLTEAIALGHDLGHTPFGHAGERVLNELMSQGFHHVRQSLRVVDMVEKSGAGLNLTWEVRDGIIKHSKGGGPLQADDPQAMPATLEGHLVRRCDMIAYVNHDLDDAQRAGVIALDQVPREILDLLGKTHGRRIDRMVRDMIDESLAAGGAHICQSAEVEAAILALRDWLYTHVYQARRVREEFDKASRILRELYQYFLADENALICFGGRRTPGDSLEISVGDFIAGMTDRFALNLYGKLFLPQSWKIL</sequence>
<dbReference type="InterPro" id="IPR006674">
    <property type="entry name" value="HD_domain"/>
</dbReference>
<comment type="caution">
    <text evidence="3">The sequence shown here is derived from an EMBL/GenBank/DDBJ whole genome shotgun (WGS) entry which is preliminary data.</text>
</comment>
<accession>A0A0C2DTN8</accession>
<dbReference type="CDD" id="cd00077">
    <property type="entry name" value="HDc"/>
    <property type="match status" value="1"/>
</dbReference>